<dbReference type="InterPro" id="IPR027417">
    <property type="entry name" value="P-loop_NTPase"/>
</dbReference>
<dbReference type="PANTHER" id="PTHR42798">
    <property type="entry name" value="LIPOPROTEIN-RELEASING SYSTEM ATP-BINDING PROTEIN LOLD"/>
    <property type="match status" value="1"/>
</dbReference>
<protein>
    <submittedName>
        <fullName evidence="6">ABC transporter related</fullName>
    </submittedName>
</protein>
<reference evidence="6 7" key="1">
    <citation type="journal article" date="2009" name="Stand. Genomic Sci.">
        <title>Complete genome sequence of Atopobium parvulum type strain (IPP 1246).</title>
        <authorList>
            <person name="Copeland A."/>
            <person name="Sikorski J."/>
            <person name="Lapidus A."/>
            <person name="Nolan M."/>
            <person name="Del Rio T.G."/>
            <person name="Lucas S."/>
            <person name="Chen F."/>
            <person name="Tice H."/>
            <person name="Pitluck S."/>
            <person name="Cheng J.F."/>
            <person name="Pukall R."/>
            <person name="Chertkov O."/>
            <person name="Brettin T."/>
            <person name="Han C."/>
            <person name="Detter J.C."/>
            <person name="Kuske C."/>
            <person name="Bruce D."/>
            <person name="Goodwin L."/>
            <person name="Ivanova N."/>
            <person name="Mavromatis K."/>
            <person name="Mikhailova N."/>
            <person name="Chen A."/>
            <person name="Palaniappan K."/>
            <person name="Chain P."/>
            <person name="Rohde M."/>
            <person name="Goker M."/>
            <person name="Bristow J."/>
            <person name="Eisen J.A."/>
            <person name="Markowitz V."/>
            <person name="Hugenholtz P."/>
            <person name="Kyrpides N.C."/>
            <person name="Klenk H.P."/>
            <person name="Detter J.C."/>
        </authorList>
    </citation>
    <scope>NUCLEOTIDE SEQUENCE [LARGE SCALE GENOMIC DNA]</scope>
    <source>
        <strain evidence="7">ATCC 33793 / DSM 20469 / CCUG 32760 / JCM 10300 / KCTC 3663 / VPI 0546 / 1246</strain>
    </source>
</reference>
<dbReference type="PROSITE" id="PS50893">
    <property type="entry name" value="ABC_TRANSPORTER_2"/>
    <property type="match status" value="1"/>
</dbReference>
<dbReference type="RefSeq" id="WP_012808437.1">
    <property type="nucleotide sequence ID" value="NC_013203.1"/>
</dbReference>
<dbReference type="AlphaFoldDB" id="C8W9J1"/>
<evidence type="ECO:0000313" key="7">
    <source>
        <dbReference type="Proteomes" id="UP000000960"/>
    </source>
</evidence>
<keyword evidence="2" id="KW-0813">Transport</keyword>
<dbReference type="OrthoDB" id="2079174at2"/>
<keyword evidence="4" id="KW-0067">ATP-binding</keyword>
<sequence length="231" mass="25767">MIRFENVSKSFKDGDKYHTILNRASTSFNDGQKNCIVGRSGLGKSTVLKLISSIENADEGSIYINDINISTASQEEIRSIRQHLIGYVFQSFNLIKSLTVEENILLPTFFLESPSDLFDISYLLDVLNLPSSILKQDVSTISGGEKQRVAIARALINKPRILLADEPTGNLDSNNEENVLKLFDRITNELDMTLVIVTHSSKVAANCDCIVTIENGEFQQVKDTFSQNQFV</sequence>
<dbReference type="EMBL" id="CP001721">
    <property type="protein sequence ID" value="ACV50779.1"/>
    <property type="molecule type" value="Genomic_DNA"/>
</dbReference>
<organism evidence="6 7">
    <name type="scientific">Lancefieldella parvula (strain ATCC 33793 / DSM 20469 / CCUG 32760 / JCM 10300 / KCTC 3663 / VPI 0546 / 1246)</name>
    <name type="common">Atopobium parvulum</name>
    <dbReference type="NCBI Taxonomy" id="521095"/>
    <lineage>
        <taxon>Bacteria</taxon>
        <taxon>Bacillati</taxon>
        <taxon>Actinomycetota</taxon>
        <taxon>Coriobacteriia</taxon>
        <taxon>Coriobacteriales</taxon>
        <taxon>Atopobiaceae</taxon>
        <taxon>Lancefieldella</taxon>
    </lineage>
</organism>
<proteinExistence type="inferred from homology"/>
<dbReference type="InterPro" id="IPR017911">
    <property type="entry name" value="MacB-like_ATP-bd"/>
</dbReference>
<dbReference type="GO" id="GO:0005524">
    <property type="term" value="F:ATP binding"/>
    <property type="evidence" value="ECO:0007669"/>
    <property type="project" value="UniProtKB-KW"/>
</dbReference>
<keyword evidence="7" id="KW-1185">Reference proteome</keyword>
<dbReference type="eggNOG" id="COG1136">
    <property type="taxonomic scope" value="Bacteria"/>
</dbReference>
<dbReference type="SUPFAM" id="SSF52540">
    <property type="entry name" value="P-loop containing nucleoside triphosphate hydrolases"/>
    <property type="match status" value="1"/>
</dbReference>
<dbReference type="CDD" id="cd03255">
    <property type="entry name" value="ABC_MJ0796_LolCDE_FtsE"/>
    <property type="match status" value="1"/>
</dbReference>
<gene>
    <name evidence="6" type="ordered locus">Apar_0348</name>
</gene>
<dbReference type="GeneID" id="84805881"/>
<dbReference type="InterPro" id="IPR017871">
    <property type="entry name" value="ABC_transporter-like_CS"/>
</dbReference>
<dbReference type="HOGENOM" id="CLU_000604_1_22_11"/>
<dbReference type="STRING" id="521095.Apar_0348"/>
<dbReference type="PROSITE" id="PS00211">
    <property type="entry name" value="ABC_TRANSPORTER_1"/>
    <property type="match status" value="1"/>
</dbReference>
<evidence type="ECO:0000256" key="4">
    <source>
        <dbReference type="ARBA" id="ARBA00022840"/>
    </source>
</evidence>
<evidence type="ECO:0000256" key="1">
    <source>
        <dbReference type="ARBA" id="ARBA00005417"/>
    </source>
</evidence>
<dbReference type="InterPro" id="IPR003439">
    <property type="entry name" value="ABC_transporter-like_ATP-bd"/>
</dbReference>
<keyword evidence="3" id="KW-0547">Nucleotide-binding</keyword>
<dbReference type="Gene3D" id="3.40.50.300">
    <property type="entry name" value="P-loop containing nucleotide triphosphate hydrolases"/>
    <property type="match status" value="1"/>
</dbReference>
<evidence type="ECO:0000256" key="3">
    <source>
        <dbReference type="ARBA" id="ARBA00022741"/>
    </source>
</evidence>
<feature type="domain" description="ABC transporter" evidence="5">
    <location>
        <begin position="2"/>
        <end position="231"/>
    </location>
</feature>
<evidence type="ECO:0000256" key="2">
    <source>
        <dbReference type="ARBA" id="ARBA00022448"/>
    </source>
</evidence>
<dbReference type="Proteomes" id="UP000000960">
    <property type="component" value="Chromosome"/>
</dbReference>
<dbReference type="InterPro" id="IPR003593">
    <property type="entry name" value="AAA+_ATPase"/>
</dbReference>
<dbReference type="GO" id="GO:0016887">
    <property type="term" value="F:ATP hydrolysis activity"/>
    <property type="evidence" value="ECO:0007669"/>
    <property type="project" value="InterPro"/>
</dbReference>
<dbReference type="PANTHER" id="PTHR42798:SF7">
    <property type="entry name" value="ALPHA-D-RIBOSE 1-METHYLPHOSPHONATE 5-TRIPHOSPHATE SYNTHASE SUBUNIT PHNL"/>
    <property type="match status" value="1"/>
</dbReference>
<comment type="similarity">
    <text evidence="1">Belongs to the ABC transporter superfamily.</text>
</comment>
<evidence type="ECO:0000313" key="6">
    <source>
        <dbReference type="EMBL" id="ACV50779.1"/>
    </source>
</evidence>
<accession>C8W9J1</accession>
<dbReference type="Pfam" id="PF00005">
    <property type="entry name" value="ABC_tran"/>
    <property type="match status" value="1"/>
</dbReference>
<name>C8W9J1_LANP1</name>
<dbReference type="KEGG" id="apv:Apar_0348"/>
<evidence type="ECO:0000259" key="5">
    <source>
        <dbReference type="PROSITE" id="PS50893"/>
    </source>
</evidence>
<dbReference type="SMART" id="SM00382">
    <property type="entry name" value="AAA"/>
    <property type="match status" value="1"/>
</dbReference>